<evidence type="ECO:0000259" key="5">
    <source>
        <dbReference type="PROSITE" id="PS50893"/>
    </source>
</evidence>
<feature type="region of interest" description="Disordered" evidence="4">
    <location>
        <begin position="257"/>
        <end position="305"/>
    </location>
</feature>
<evidence type="ECO:0000256" key="4">
    <source>
        <dbReference type="SAM" id="MobiDB-lite"/>
    </source>
</evidence>
<evidence type="ECO:0000256" key="1">
    <source>
        <dbReference type="ARBA" id="ARBA00022448"/>
    </source>
</evidence>
<gene>
    <name evidence="6" type="ORF">FNH21_06055</name>
</gene>
<protein>
    <submittedName>
        <fullName evidence="6">ATP-binding cassette domain-containing protein</fullName>
    </submittedName>
</protein>
<dbReference type="EMBL" id="VJXX01000001">
    <property type="protein sequence ID" value="MPY10288.1"/>
    <property type="molecule type" value="Genomic_DNA"/>
</dbReference>
<dbReference type="InterPro" id="IPR050153">
    <property type="entry name" value="Metal_Ion_Import_ABC"/>
</dbReference>
<feature type="compositionally biased region" description="Basic and acidic residues" evidence="4">
    <location>
        <begin position="277"/>
        <end position="295"/>
    </location>
</feature>
<keyword evidence="2" id="KW-0547">Nucleotide-binding</keyword>
<dbReference type="AlphaFoldDB" id="A0A7X1NP56"/>
<dbReference type="GO" id="GO:0016887">
    <property type="term" value="F:ATP hydrolysis activity"/>
    <property type="evidence" value="ECO:0007669"/>
    <property type="project" value="InterPro"/>
</dbReference>
<dbReference type="Proteomes" id="UP000326464">
    <property type="component" value="Unassembled WGS sequence"/>
</dbReference>
<evidence type="ECO:0000313" key="7">
    <source>
        <dbReference type="Proteomes" id="UP000326464"/>
    </source>
</evidence>
<feature type="compositionally biased region" description="Low complexity" evidence="4">
    <location>
        <begin position="1"/>
        <end position="24"/>
    </location>
</feature>
<dbReference type="InterPro" id="IPR017871">
    <property type="entry name" value="ABC_transporter-like_CS"/>
</dbReference>
<dbReference type="Pfam" id="PF00005">
    <property type="entry name" value="ABC_tran"/>
    <property type="match status" value="1"/>
</dbReference>
<dbReference type="InterPro" id="IPR003439">
    <property type="entry name" value="ABC_transporter-like_ATP-bd"/>
</dbReference>
<proteinExistence type="predicted"/>
<evidence type="ECO:0000256" key="3">
    <source>
        <dbReference type="ARBA" id="ARBA00022840"/>
    </source>
</evidence>
<keyword evidence="3 6" id="KW-0067">ATP-binding</keyword>
<evidence type="ECO:0000313" key="6">
    <source>
        <dbReference type="EMBL" id="MPY10288.1"/>
    </source>
</evidence>
<dbReference type="SMART" id="SM00382">
    <property type="entry name" value="AAA"/>
    <property type="match status" value="1"/>
</dbReference>
<dbReference type="PROSITE" id="PS00211">
    <property type="entry name" value="ABC_TRANSPORTER_1"/>
    <property type="match status" value="1"/>
</dbReference>
<accession>A0A7X1NP56</accession>
<feature type="domain" description="ABC transporter" evidence="5">
    <location>
        <begin position="40"/>
        <end position="274"/>
    </location>
</feature>
<evidence type="ECO:0000256" key="2">
    <source>
        <dbReference type="ARBA" id="ARBA00022741"/>
    </source>
</evidence>
<dbReference type="PROSITE" id="PS50893">
    <property type="entry name" value="ABC_TRANSPORTER_2"/>
    <property type="match status" value="1"/>
</dbReference>
<dbReference type="PANTHER" id="PTHR42734">
    <property type="entry name" value="METAL TRANSPORT SYSTEM ATP-BINDING PROTEIN TM_0124-RELATED"/>
    <property type="match status" value="1"/>
</dbReference>
<keyword evidence="1" id="KW-0813">Transport</keyword>
<organism evidence="6 7">
    <name type="scientific">Arthrobacter bussei</name>
    <dbReference type="NCBI Taxonomy" id="2594179"/>
    <lineage>
        <taxon>Bacteria</taxon>
        <taxon>Bacillati</taxon>
        <taxon>Actinomycetota</taxon>
        <taxon>Actinomycetes</taxon>
        <taxon>Micrococcales</taxon>
        <taxon>Micrococcaceae</taxon>
        <taxon>Arthrobacter</taxon>
    </lineage>
</organism>
<comment type="caution">
    <text evidence="6">The sequence shown here is derived from an EMBL/GenBank/DDBJ whole genome shotgun (WGS) entry which is preliminary data.</text>
</comment>
<reference evidence="7" key="1">
    <citation type="submission" date="2019-07" db="EMBL/GenBank/DDBJ databases">
        <title>Arthrobacter KR32 sp. nov., isolated from mountain cheese made of cows milk.</title>
        <authorList>
            <person name="Flegler A."/>
        </authorList>
    </citation>
    <scope>NUCLEOTIDE SEQUENCE [LARGE SCALE GENOMIC DNA]</scope>
    <source>
        <strain evidence="7">KR32</strain>
    </source>
</reference>
<name>A0A7X1NP56_9MICC</name>
<sequence>MRSNRTRTPAATTSTSCAATSAPCGKRSTVRDRAGRHPAVQIDGLHVELGANSVLEGIDLEVADGQTLALLGANGSGKTTLVRAVLGLVPATRGRIAVYGADLVMRRAVPWSRLGYVPQRVNAQPVMSVTAEEVVAAGLLDHRRLVPGSHARERAQDALGQVGLRERSRDNVHLFSGGQQQRVLIARALIRRPDLLIIDEPLSGIDHDSQTALAVTLSDLQARGTTIIVVLHDPGVLAPLIHRTVVLDHGRVRHDDAAGIEGFPPRAGSTLPSDASDDARVRGTDRAPHPDHHALDLTTGRRGSS</sequence>
<feature type="region of interest" description="Disordered" evidence="4">
    <location>
        <begin position="1"/>
        <end position="32"/>
    </location>
</feature>
<dbReference type="GO" id="GO:0005524">
    <property type="term" value="F:ATP binding"/>
    <property type="evidence" value="ECO:0007669"/>
    <property type="project" value="UniProtKB-KW"/>
</dbReference>
<dbReference type="InterPro" id="IPR003593">
    <property type="entry name" value="AAA+_ATPase"/>
</dbReference>
<dbReference type="Gene3D" id="3.40.50.300">
    <property type="entry name" value="P-loop containing nucleotide triphosphate hydrolases"/>
    <property type="match status" value="1"/>
</dbReference>
<dbReference type="InterPro" id="IPR027417">
    <property type="entry name" value="P-loop_NTPase"/>
</dbReference>
<dbReference type="SUPFAM" id="SSF52540">
    <property type="entry name" value="P-loop containing nucleoside triphosphate hydrolases"/>
    <property type="match status" value="1"/>
</dbReference>
<keyword evidence="7" id="KW-1185">Reference proteome</keyword>